<gene>
    <name evidence="10" type="ORF">E3N88_08727</name>
</gene>
<proteinExistence type="inferred from homology"/>
<dbReference type="Pfam" id="PF05051">
    <property type="entry name" value="COX17"/>
    <property type="match status" value="1"/>
</dbReference>
<evidence type="ECO:0000256" key="9">
    <source>
        <dbReference type="SAM" id="Phobius"/>
    </source>
</evidence>
<feature type="binding site" evidence="8">
    <location>
        <position position="37"/>
    </location>
    <ligand>
        <name>Cu cation</name>
        <dbReference type="ChEBI" id="CHEBI:23378"/>
    </ligand>
</feature>
<evidence type="ECO:0000313" key="11">
    <source>
        <dbReference type="Proteomes" id="UP000326396"/>
    </source>
</evidence>
<dbReference type="EMBL" id="SZYD01000004">
    <property type="protein sequence ID" value="KAD6454021.1"/>
    <property type="molecule type" value="Genomic_DNA"/>
</dbReference>
<name>A0A5N6PJ07_9ASTR</name>
<dbReference type="InterPro" id="IPR007745">
    <property type="entry name" value="Cyt_c_oxidase_Cu-chaperone"/>
</dbReference>
<dbReference type="PANTHER" id="PTHR16719:SF0">
    <property type="entry name" value="CYTOCHROME C OXIDASE COPPER CHAPERONE"/>
    <property type="match status" value="1"/>
</dbReference>
<keyword evidence="11" id="KW-1185">Reference proteome</keyword>
<organism evidence="10 11">
    <name type="scientific">Mikania micrantha</name>
    <name type="common">bitter vine</name>
    <dbReference type="NCBI Taxonomy" id="192012"/>
    <lineage>
        <taxon>Eukaryota</taxon>
        <taxon>Viridiplantae</taxon>
        <taxon>Streptophyta</taxon>
        <taxon>Embryophyta</taxon>
        <taxon>Tracheophyta</taxon>
        <taxon>Spermatophyta</taxon>
        <taxon>Magnoliopsida</taxon>
        <taxon>eudicotyledons</taxon>
        <taxon>Gunneridae</taxon>
        <taxon>Pentapetalae</taxon>
        <taxon>asterids</taxon>
        <taxon>campanulids</taxon>
        <taxon>Asterales</taxon>
        <taxon>Asteraceae</taxon>
        <taxon>Asteroideae</taxon>
        <taxon>Heliantheae alliance</taxon>
        <taxon>Eupatorieae</taxon>
        <taxon>Mikania</taxon>
    </lineage>
</organism>
<evidence type="ECO:0000256" key="3">
    <source>
        <dbReference type="ARBA" id="ARBA00022723"/>
    </source>
</evidence>
<evidence type="ECO:0000256" key="1">
    <source>
        <dbReference type="ARBA" id="ARBA00004569"/>
    </source>
</evidence>
<comment type="similarity">
    <text evidence="2">Belongs to the COX17 family.</text>
</comment>
<dbReference type="InterPro" id="IPR009069">
    <property type="entry name" value="Cys_alpha_HP_mot_SF"/>
</dbReference>
<keyword evidence="4 8" id="KW-0186">Copper</keyword>
<protein>
    <recommendedName>
        <fullName evidence="12">Cytochrome c oxidase copper chaperone</fullName>
    </recommendedName>
</protein>
<comment type="caution">
    <text evidence="10">The sequence shown here is derived from an EMBL/GenBank/DDBJ whole genome shotgun (WGS) entry which is preliminary data.</text>
</comment>
<dbReference type="GO" id="GO:0005507">
    <property type="term" value="F:copper ion binding"/>
    <property type="evidence" value="ECO:0007669"/>
    <property type="project" value="InterPro"/>
</dbReference>
<dbReference type="AlphaFoldDB" id="A0A5N6PJ07"/>
<dbReference type="PANTHER" id="PTHR16719">
    <property type="entry name" value="CYTOCHROME C OXIDASE COPPER CHAPERONE"/>
    <property type="match status" value="1"/>
</dbReference>
<dbReference type="Gene3D" id="1.10.287.1130">
    <property type="entry name" value="CytochromE C oxidase copper chaperone"/>
    <property type="match status" value="1"/>
</dbReference>
<evidence type="ECO:0000313" key="10">
    <source>
        <dbReference type="EMBL" id="KAD6454021.1"/>
    </source>
</evidence>
<evidence type="ECO:0000256" key="2">
    <source>
        <dbReference type="ARBA" id="ARBA00009241"/>
    </source>
</evidence>
<dbReference type="FunFam" id="1.10.287.1130:FF:000003">
    <property type="entry name" value="Cytochrome c oxidase copper chaperone"/>
    <property type="match status" value="1"/>
</dbReference>
<keyword evidence="7" id="KW-0143">Chaperone</keyword>
<evidence type="ECO:0000256" key="5">
    <source>
        <dbReference type="ARBA" id="ARBA00023128"/>
    </source>
</evidence>
<evidence type="ECO:0008006" key="12">
    <source>
        <dbReference type="Google" id="ProtNLM"/>
    </source>
</evidence>
<reference evidence="10 11" key="1">
    <citation type="submission" date="2019-05" db="EMBL/GenBank/DDBJ databases">
        <title>Mikania micrantha, genome provides insights into the molecular mechanism of rapid growth.</title>
        <authorList>
            <person name="Liu B."/>
        </authorList>
    </citation>
    <scope>NUCLEOTIDE SEQUENCE [LARGE SCALE GENOMIC DNA]</scope>
    <source>
        <strain evidence="10">NLD-2019</strain>
        <tissue evidence="10">Leaf</tissue>
    </source>
</reference>
<feature type="binding site" evidence="8">
    <location>
        <position position="38"/>
    </location>
    <ligand>
        <name>Cu cation</name>
        <dbReference type="ChEBI" id="CHEBI:23378"/>
    </ligand>
</feature>
<keyword evidence="6" id="KW-1015">Disulfide bond</keyword>
<dbReference type="OrthoDB" id="1915887at2759"/>
<keyword evidence="9" id="KW-1133">Transmembrane helix</keyword>
<dbReference type="GO" id="GO:0005758">
    <property type="term" value="C:mitochondrial intermembrane space"/>
    <property type="evidence" value="ECO:0007669"/>
    <property type="project" value="UniProtKB-SubCell"/>
</dbReference>
<sequence length="206" mass="22749">MIVSRINRFEVTNFLQLSHVGPTVVAASETKPKKKICCACPDTKKLRDECIVEHGETACTKWIEAHRLCLSSAAAYATPKKLLTFGVLSVISKKAYQFLLVQLQLAPHLHLPSFSAAGTSVTIVSAVLQIKASEVFSFFLFWGGVGVGVGIGGHIFSFLVVLVQARILIHAHDHVTYMQLLLSKQSQLLQEDMVNNMKWQGELQMI</sequence>
<keyword evidence="9" id="KW-0812">Transmembrane</keyword>
<keyword evidence="5" id="KW-0496">Mitochondrion</keyword>
<dbReference type="PROSITE" id="PS51808">
    <property type="entry name" value="CHCH"/>
    <property type="match status" value="1"/>
</dbReference>
<keyword evidence="3 8" id="KW-0479">Metal-binding</keyword>
<evidence type="ECO:0000256" key="7">
    <source>
        <dbReference type="ARBA" id="ARBA00023186"/>
    </source>
</evidence>
<feature type="transmembrane region" description="Helical" evidence="9">
    <location>
        <begin position="136"/>
        <end position="163"/>
    </location>
</feature>
<keyword evidence="9" id="KW-0472">Membrane</keyword>
<dbReference type="SUPFAM" id="SSF47072">
    <property type="entry name" value="Cysteine alpha-hairpin motif"/>
    <property type="match status" value="1"/>
</dbReference>
<dbReference type="Proteomes" id="UP000326396">
    <property type="component" value="Linkage Group LG12"/>
</dbReference>
<dbReference type="GO" id="GO:0016531">
    <property type="term" value="F:copper chaperone activity"/>
    <property type="evidence" value="ECO:0007669"/>
    <property type="project" value="InterPro"/>
</dbReference>
<evidence type="ECO:0000256" key="4">
    <source>
        <dbReference type="ARBA" id="ARBA00023008"/>
    </source>
</evidence>
<accession>A0A5N6PJ07</accession>
<evidence type="ECO:0000256" key="6">
    <source>
        <dbReference type="ARBA" id="ARBA00023157"/>
    </source>
</evidence>
<evidence type="ECO:0000256" key="8">
    <source>
        <dbReference type="PIRSR" id="PIRSR607745-1"/>
    </source>
</evidence>
<comment type="subcellular location">
    <subcellularLocation>
        <location evidence="1">Mitochondrion intermembrane space</location>
    </subcellularLocation>
</comment>